<organism evidence="3 4">
    <name type="scientific">Allacma fusca</name>
    <dbReference type="NCBI Taxonomy" id="39272"/>
    <lineage>
        <taxon>Eukaryota</taxon>
        <taxon>Metazoa</taxon>
        <taxon>Ecdysozoa</taxon>
        <taxon>Arthropoda</taxon>
        <taxon>Hexapoda</taxon>
        <taxon>Collembola</taxon>
        <taxon>Symphypleona</taxon>
        <taxon>Sminthuridae</taxon>
        <taxon>Allacma</taxon>
    </lineage>
</organism>
<comment type="caution">
    <text evidence="3">The sequence shown here is derived from an EMBL/GenBank/DDBJ whole genome shotgun (WGS) entry which is preliminary data.</text>
</comment>
<dbReference type="Pfam" id="PF01204">
    <property type="entry name" value="Trehalase"/>
    <property type="match status" value="1"/>
</dbReference>
<dbReference type="PANTHER" id="PTHR23403:SF1">
    <property type="entry name" value="TREHALASE"/>
    <property type="match status" value="1"/>
</dbReference>
<dbReference type="OrthoDB" id="6704513at2759"/>
<dbReference type="InterPro" id="IPR001661">
    <property type="entry name" value="Glyco_hydro_37"/>
</dbReference>
<dbReference type="InterPro" id="IPR018232">
    <property type="entry name" value="Glyco_hydro_37_CS"/>
</dbReference>
<dbReference type="GO" id="GO:0004555">
    <property type="term" value="F:alpha,alpha-trehalase activity"/>
    <property type="evidence" value="ECO:0007669"/>
    <property type="project" value="UniProtKB-EC"/>
</dbReference>
<gene>
    <name evidence="3" type="ORF">AFUS01_LOCUS22617</name>
</gene>
<sequence>MGSWFDYITIEGRRGHKTEFFPGNILPLILGIPSMTSKTAKVLAYLESEKVLSFDGGIPSSLKRTQQQWDFPNAWAPHNHWFIESLEATGDPDARRIAAETAQKWISNNFLTYRTHNNTMFEKYDAAQPGTYGGGGEYAIVVGFGWSNGVVLDLLDKYGSTLTAPPISTSA</sequence>
<dbReference type="PANTHER" id="PTHR23403">
    <property type="entry name" value="TREHALASE"/>
    <property type="match status" value="1"/>
</dbReference>
<dbReference type="GO" id="GO:0005993">
    <property type="term" value="P:trehalose catabolic process"/>
    <property type="evidence" value="ECO:0007669"/>
    <property type="project" value="TreeGrafter"/>
</dbReference>
<dbReference type="PROSITE" id="PS00928">
    <property type="entry name" value="TREHALASE_2"/>
    <property type="match status" value="1"/>
</dbReference>
<protein>
    <recommendedName>
        <fullName evidence="2">Alpha,alpha-trehalose glucohydrolase</fullName>
    </recommendedName>
</protein>
<evidence type="ECO:0000256" key="1">
    <source>
        <dbReference type="ARBA" id="ARBA00001576"/>
    </source>
</evidence>
<proteinExistence type="predicted"/>
<reference evidence="3" key="1">
    <citation type="submission" date="2021-06" db="EMBL/GenBank/DDBJ databases">
        <authorList>
            <person name="Hodson N. C."/>
            <person name="Mongue J. A."/>
            <person name="Jaron S. K."/>
        </authorList>
    </citation>
    <scope>NUCLEOTIDE SEQUENCE</scope>
</reference>
<dbReference type="Proteomes" id="UP000708208">
    <property type="component" value="Unassembled WGS sequence"/>
</dbReference>
<name>A0A8J2K9X8_9HEXA</name>
<evidence type="ECO:0000256" key="2">
    <source>
        <dbReference type="ARBA" id="ARBA00031637"/>
    </source>
</evidence>
<comment type="catalytic activity">
    <reaction evidence="1">
        <text>alpha,alpha-trehalose + H2O = alpha-D-glucose + beta-D-glucose</text>
        <dbReference type="Rhea" id="RHEA:32675"/>
        <dbReference type="ChEBI" id="CHEBI:15377"/>
        <dbReference type="ChEBI" id="CHEBI:15903"/>
        <dbReference type="ChEBI" id="CHEBI:16551"/>
        <dbReference type="ChEBI" id="CHEBI:17925"/>
        <dbReference type="EC" id="3.2.1.28"/>
    </reaction>
</comment>
<dbReference type="EMBL" id="CAJVCH010265244">
    <property type="protein sequence ID" value="CAG7734217.1"/>
    <property type="molecule type" value="Genomic_DNA"/>
</dbReference>
<evidence type="ECO:0000313" key="3">
    <source>
        <dbReference type="EMBL" id="CAG7734217.1"/>
    </source>
</evidence>
<dbReference type="AlphaFoldDB" id="A0A8J2K9X8"/>
<evidence type="ECO:0000313" key="4">
    <source>
        <dbReference type="Proteomes" id="UP000708208"/>
    </source>
</evidence>
<accession>A0A8J2K9X8</accession>
<keyword evidence="4" id="KW-1185">Reference proteome</keyword>